<dbReference type="GO" id="GO:0006516">
    <property type="term" value="P:glycoprotein catabolic process"/>
    <property type="evidence" value="ECO:0007669"/>
    <property type="project" value="TreeGrafter"/>
</dbReference>
<dbReference type="InterPro" id="IPR014718">
    <property type="entry name" value="GH-type_carb-bd"/>
</dbReference>
<keyword evidence="4" id="KW-1185">Reference proteome</keyword>
<dbReference type="EMBL" id="JAHFXS010002932">
    <property type="protein sequence ID" value="KAG9970238.1"/>
    <property type="molecule type" value="Genomic_DNA"/>
</dbReference>
<evidence type="ECO:0000256" key="1">
    <source>
        <dbReference type="SAM" id="SignalP"/>
    </source>
</evidence>
<dbReference type="Pfam" id="PF17678">
    <property type="entry name" value="Glyco_hydro_92N"/>
    <property type="match status" value="1"/>
</dbReference>
<dbReference type="GO" id="GO:0030246">
    <property type="term" value="F:carbohydrate binding"/>
    <property type="evidence" value="ECO:0007669"/>
    <property type="project" value="InterPro"/>
</dbReference>
<evidence type="ECO:0000313" key="4">
    <source>
        <dbReference type="Proteomes" id="UP000729357"/>
    </source>
</evidence>
<evidence type="ECO:0000313" key="3">
    <source>
        <dbReference type="EMBL" id="KAG9970238.1"/>
    </source>
</evidence>
<proteinExistence type="predicted"/>
<feature type="non-terminal residue" evidence="3">
    <location>
        <position position="86"/>
    </location>
</feature>
<dbReference type="Gene3D" id="2.70.98.10">
    <property type="match status" value="1"/>
</dbReference>
<evidence type="ECO:0000259" key="2">
    <source>
        <dbReference type="Pfam" id="PF17678"/>
    </source>
</evidence>
<dbReference type="GO" id="GO:0000224">
    <property type="term" value="F:peptide-N4-(N-acetyl-beta-glucosaminyl)asparagine amidase activity"/>
    <property type="evidence" value="ECO:0007669"/>
    <property type="project" value="TreeGrafter"/>
</dbReference>
<accession>A0A9P8FFV2</accession>
<organism evidence="3 4">
    <name type="scientific">Aureobasidium melanogenum</name>
    <name type="common">Aureobasidium pullulans var. melanogenum</name>
    <dbReference type="NCBI Taxonomy" id="46634"/>
    <lineage>
        <taxon>Eukaryota</taxon>
        <taxon>Fungi</taxon>
        <taxon>Dikarya</taxon>
        <taxon>Ascomycota</taxon>
        <taxon>Pezizomycotina</taxon>
        <taxon>Dothideomycetes</taxon>
        <taxon>Dothideomycetidae</taxon>
        <taxon>Dothideales</taxon>
        <taxon>Saccotheciaceae</taxon>
        <taxon>Aureobasidium</taxon>
    </lineage>
</organism>
<dbReference type="PANTHER" id="PTHR12143:SF42">
    <property type="entry name" value="PUTATIVE SUBFAMILY (AFU_ORTHOLOGUE AFUA_6G13760)-RELATED"/>
    <property type="match status" value="1"/>
</dbReference>
<feature type="signal peptide" evidence="1">
    <location>
        <begin position="1"/>
        <end position="20"/>
    </location>
</feature>
<dbReference type="Proteomes" id="UP000729357">
    <property type="component" value="Unassembled WGS sequence"/>
</dbReference>
<dbReference type="InterPro" id="IPR050883">
    <property type="entry name" value="PNGase"/>
</dbReference>
<name>A0A9P8FFV2_AURME</name>
<dbReference type="GO" id="GO:0005634">
    <property type="term" value="C:nucleus"/>
    <property type="evidence" value="ECO:0007669"/>
    <property type="project" value="TreeGrafter"/>
</dbReference>
<reference evidence="3" key="2">
    <citation type="submission" date="2021-08" db="EMBL/GenBank/DDBJ databases">
        <authorList>
            <person name="Gostincar C."/>
            <person name="Sun X."/>
            <person name="Song Z."/>
            <person name="Gunde-Cimerman N."/>
        </authorList>
    </citation>
    <scope>NUCLEOTIDE SEQUENCE</scope>
    <source>
        <strain evidence="3">EXF-9298</strain>
    </source>
</reference>
<dbReference type="GO" id="GO:0005829">
    <property type="term" value="C:cytosol"/>
    <property type="evidence" value="ECO:0007669"/>
    <property type="project" value="TreeGrafter"/>
</dbReference>
<dbReference type="PANTHER" id="PTHR12143">
    <property type="entry name" value="PEPTIDE N-GLYCANASE PNGASE -RELATED"/>
    <property type="match status" value="1"/>
</dbReference>
<keyword evidence="1" id="KW-0732">Signal</keyword>
<feature type="domain" description="Glycosyl hydrolase family 92 N-terminal" evidence="2">
    <location>
        <begin position="28"/>
        <end position="86"/>
    </location>
</feature>
<dbReference type="InterPro" id="IPR041371">
    <property type="entry name" value="GH92_N"/>
</dbReference>
<dbReference type="AlphaFoldDB" id="A0A9P8FFV2"/>
<protein>
    <recommendedName>
        <fullName evidence="2">Glycosyl hydrolase family 92 N-terminal domain-containing protein</fullName>
    </recommendedName>
</protein>
<feature type="chain" id="PRO_5040300816" description="Glycosyl hydrolase family 92 N-terminal domain-containing protein" evidence="1">
    <location>
        <begin position="21"/>
        <end position="86"/>
    </location>
</feature>
<comment type="caution">
    <text evidence="3">The sequence shown here is derived from an EMBL/GenBank/DDBJ whole genome shotgun (WGS) entry which is preliminary data.</text>
</comment>
<gene>
    <name evidence="3" type="ORF">KCU98_g14613</name>
</gene>
<sequence>MPHFWVLYCLLSLDLGYALAQEADVLHYIDLLIGTGFGAGHVFAGATLPFGMAKAVADVNGENQGGYASDYSNITGFSHMHDSGTG</sequence>
<reference evidence="3" key="1">
    <citation type="journal article" date="2021" name="J Fungi (Basel)">
        <title>Virulence traits and population genomics of the black yeast Aureobasidium melanogenum.</title>
        <authorList>
            <person name="Cernosa A."/>
            <person name="Sun X."/>
            <person name="Gostincar C."/>
            <person name="Fang C."/>
            <person name="Gunde-Cimerman N."/>
            <person name="Song Z."/>
        </authorList>
    </citation>
    <scope>NUCLEOTIDE SEQUENCE</scope>
    <source>
        <strain evidence="3">EXF-9298</strain>
    </source>
</reference>